<dbReference type="EMBL" id="CADEBD010000042">
    <property type="protein sequence ID" value="CAB3220853.1"/>
    <property type="molecule type" value="Genomic_DNA"/>
</dbReference>
<dbReference type="AlphaFoldDB" id="A0A8S0YNP5"/>
<reference evidence="1 2" key="1">
    <citation type="submission" date="2020-04" db="EMBL/GenBank/DDBJ databases">
        <authorList>
            <person name="Wallbank WR R."/>
            <person name="Pardo Diaz C."/>
            <person name="Kozak K."/>
            <person name="Martin S."/>
            <person name="Jiggins C."/>
            <person name="Moest M."/>
            <person name="Warren A I."/>
            <person name="Byers J.R.P. K."/>
            <person name="Montejo-Kovacevich G."/>
            <person name="Yen C E."/>
        </authorList>
    </citation>
    <scope>NUCLEOTIDE SEQUENCE [LARGE SCALE GENOMIC DNA]</scope>
</reference>
<dbReference type="SUPFAM" id="SSF53474">
    <property type="entry name" value="alpha/beta-Hydrolases"/>
    <property type="match status" value="1"/>
</dbReference>
<organism evidence="1 2">
    <name type="scientific">Arctia plantaginis</name>
    <name type="common">Wood tiger moth</name>
    <name type="synonym">Phalaena plantaginis</name>
    <dbReference type="NCBI Taxonomy" id="874455"/>
    <lineage>
        <taxon>Eukaryota</taxon>
        <taxon>Metazoa</taxon>
        <taxon>Ecdysozoa</taxon>
        <taxon>Arthropoda</taxon>
        <taxon>Hexapoda</taxon>
        <taxon>Insecta</taxon>
        <taxon>Pterygota</taxon>
        <taxon>Neoptera</taxon>
        <taxon>Endopterygota</taxon>
        <taxon>Lepidoptera</taxon>
        <taxon>Glossata</taxon>
        <taxon>Ditrysia</taxon>
        <taxon>Noctuoidea</taxon>
        <taxon>Erebidae</taxon>
        <taxon>Arctiinae</taxon>
        <taxon>Arctia</taxon>
    </lineage>
</organism>
<dbReference type="Gene3D" id="3.40.50.1820">
    <property type="entry name" value="alpha/beta hydrolase"/>
    <property type="match status" value="1"/>
</dbReference>
<dbReference type="InterPro" id="IPR029058">
    <property type="entry name" value="AB_hydrolase_fold"/>
</dbReference>
<proteinExistence type="predicted"/>
<dbReference type="OrthoDB" id="25872at2759"/>
<gene>
    <name evidence="1" type="ORF">APLA_LOCUS515</name>
</gene>
<dbReference type="Proteomes" id="UP000494256">
    <property type="component" value="Unassembled WGS sequence"/>
</dbReference>
<accession>A0A8S0YNP5</accession>
<evidence type="ECO:0000313" key="1">
    <source>
        <dbReference type="EMBL" id="CAB3220853.1"/>
    </source>
</evidence>
<evidence type="ECO:0000313" key="2">
    <source>
        <dbReference type="Proteomes" id="UP000494256"/>
    </source>
</evidence>
<sequence length="84" mass="9560">MKKIIRGIWHDFIITGKPVPKGSPLPAWPPIGAGNSPYMSLGQKLELGNAIAPERFNYWQTIYQEYYKEPIPPPYSPPTLHIEL</sequence>
<name>A0A8S0YNP5_ARCPL</name>
<comment type="caution">
    <text evidence="1">The sequence shown here is derived from an EMBL/GenBank/DDBJ whole genome shotgun (WGS) entry which is preliminary data.</text>
</comment>
<protein>
    <submittedName>
        <fullName evidence="1">Uncharacterized protein</fullName>
    </submittedName>
</protein>